<dbReference type="PANTHER" id="PTHR32125:SF4">
    <property type="entry name" value="2-C-METHYL-D-ERYTHRITOL 4-PHOSPHATE CYTIDYLYLTRANSFERASE, CHLOROPLASTIC"/>
    <property type="match status" value="1"/>
</dbReference>
<reference evidence="8" key="1">
    <citation type="submission" date="2019-08" db="EMBL/GenBank/DDBJ databases">
        <title>Genomic characterization of a novel candidate phylum (ARYD3) from a high temperature, high salinity tertiary oil reservoir in north central Oklahoma, USA.</title>
        <authorList>
            <person name="Youssef N.H."/>
            <person name="Yadav A."/>
            <person name="Elshahed M.S."/>
        </authorList>
    </citation>
    <scope>NUCLEOTIDE SEQUENCE [LARGE SCALE GENOMIC DNA]</scope>
    <source>
        <strain evidence="8">ARYD3</strain>
    </source>
</reference>
<comment type="caution">
    <text evidence="8">The sequence shown here is derived from an EMBL/GenBank/DDBJ whole genome shotgun (WGS) entry which is preliminary data.</text>
</comment>
<dbReference type="InterPro" id="IPR029044">
    <property type="entry name" value="Nucleotide-diphossugar_trans"/>
</dbReference>
<gene>
    <name evidence="7 8" type="primary">ispD</name>
    <name evidence="8" type="ORF">FXF47_06100</name>
</gene>
<feature type="site" description="Positions MEP for the nucleophilic attack" evidence="7">
    <location>
        <position position="151"/>
    </location>
</feature>
<dbReference type="GO" id="GO:0019288">
    <property type="term" value="P:isopentenyl diphosphate biosynthetic process, methylerythritol 4-phosphate pathway"/>
    <property type="evidence" value="ECO:0007669"/>
    <property type="project" value="UniProtKB-UniRule"/>
</dbReference>
<keyword evidence="4 7" id="KW-0808">Transferase</keyword>
<dbReference type="AlphaFoldDB" id="A0A5D0MH98"/>
<dbReference type="EC" id="2.7.7.60" evidence="7"/>
<comment type="catalytic activity">
    <reaction evidence="1 7">
        <text>2-C-methyl-D-erythritol 4-phosphate + CTP + H(+) = 4-CDP-2-C-methyl-D-erythritol + diphosphate</text>
        <dbReference type="Rhea" id="RHEA:13429"/>
        <dbReference type="ChEBI" id="CHEBI:15378"/>
        <dbReference type="ChEBI" id="CHEBI:33019"/>
        <dbReference type="ChEBI" id="CHEBI:37563"/>
        <dbReference type="ChEBI" id="CHEBI:57823"/>
        <dbReference type="ChEBI" id="CHEBI:58262"/>
        <dbReference type="EC" id="2.7.7.60"/>
    </reaction>
</comment>
<dbReference type="UniPathway" id="UPA00056">
    <property type="reaction ID" value="UER00093"/>
</dbReference>
<keyword evidence="5 7" id="KW-0548">Nucleotidyltransferase</keyword>
<dbReference type="InterPro" id="IPR018294">
    <property type="entry name" value="ISPD_synthase_CS"/>
</dbReference>
<evidence type="ECO:0000256" key="2">
    <source>
        <dbReference type="ARBA" id="ARBA00004787"/>
    </source>
</evidence>
<dbReference type="InterPro" id="IPR050088">
    <property type="entry name" value="IspD/TarI_cytidylyltransf_bact"/>
</dbReference>
<dbReference type="EMBL" id="VSIX01000058">
    <property type="protein sequence ID" value="TYB30993.1"/>
    <property type="molecule type" value="Genomic_DNA"/>
</dbReference>
<dbReference type="NCBIfam" id="TIGR00453">
    <property type="entry name" value="ispD"/>
    <property type="match status" value="1"/>
</dbReference>
<dbReference type="Pfam" id="PF01128">
    <property type="entry name" value="IspD"/>
    <property type="match status" value="1"/>
</dbReference>
<evidence type="ECO:0000313" key="9">
    <source>
        <dbReference type="Proteomes" id="UP000324143"/>
    </source>
</evidence>
<evidence type="ECO:0000256" key="5">
    <source>
        <dbReference type="ARBA" id="ARBA00022695"/>
    </source>
</evidence>
<evidence type="ECO:0000256" key="1">
    <source>
        <dbReference type="ARBA" id="ARBA00001282"/>
    </source>
</evidence>
<evidence type="ECO:0000256" key="6">
    <source>
        <dbReference type="ARBA" id="ARBA00023229"/>
    </source>
</evidence>
<evidence type="ECO:0000256" key="3">
    <source>
        <dbReference type="ARBA" id="ARBA00009789"/>
    </source>
</evidence>
<name>A0A5D0MH98_9BACT</name>
<comment type="similarity">
    <text evidence="3 7">Belongs to the IspD/TarI cytidylyltransferase family. IspD subfamily.</text>
</comment>
<dbReference type="InterPro" id="IPR034683">
    <property type="entry name" value="IspD/TarI"/>
</dbReference>
<dbReference type="GO" id="GO:0050518">
    <property type="term" value="F:2-C-methyl-D-erythritol 4-phosphate cytidylyltransferase activity"/>
    <property type="evidence" value="ECO:0007669"/>
    <property type="project" value="UniProtKB-UniRule"/>
</dbReference>
<dbReference type="Gene3D" id="3.90.550.10">
    <property type="entry name" value="Spore Coat Polysaccharide Biosynthesis Protein SpsA, Chain A"/>
    <property type="match status" value="1"/>
</dbReference>
<protein>
    <recommendedName>
        <fullName evidence="7">2-C-methyl-D-erythritol 4-phosphate cytidylyltransferase</fullName>
        <ecNumber evidence="7">2.7.7.60</ecNumber>
    </recommendedName>
    <alternativeName>
        <fullName evidence="7">4-diphosphocytidyl-2C-methyl-D-erythritol synthase</fullName>
    </alternativeName>
    <alternativeName>
        <fullName evidence="7">MEP cytidylyltransferase</fullName>
        <shortName evidence="7">MCT</shortName>
    </alternativeName>
</protein>
<evidence type="ECO:0000256" key="7">
    <source>
        <dbReference type="HAMAP-Rule" id="MF_00108"/>
    </source>
</evidence>
<evidence type="ECO:0000313" key="8">
    <source>
        <dbReference type="EMBL" id="TYB30993.1"/>
    </source>
</evidence>
<feature type="site" description="Transition state stabilizer" evidence="7">
    <location>
        <position position="22"/>
    </location>
</feature>
<comment type="pathway">
    <text evidence="2 7">Isoprenoid biosynthesis; isopentenyl diphosphate biosynthesis via DXP pathway; isopentenyl diphosphate from 1-deoxy-D-xylulose 5-phosphate: step 2/6.</text>
</comment>
<dbReference type="HAMAP" id="MF_00108">
    <property type="entry name" value="IspD"/>
    <property type="match status" value="1"/>
</dbReference>
<feature type="site" description="Positions MEP for the nucleophilic attack" evidence="7">
    <location>
        <position position="205"/>
    </location>
</feature>
<dbReference type="InterPro" id="IPR001228">
    <property type="entry name" value="IspD"/>
</dbReference>
<comment type="function">
    <text evidence="7">Catalyzes the formation of 4-diphosphocytidyl-2-C-methyl-D-erythritol from CTP and 2-C-methyl-D-erythritol 4-phosphate (MEP).</text>
</comment>
<dbReference type="FunFam" id="3.90.550.10:FF:000003">
    <property type="entry name" value="2-C-methyl-D-erythritol 4-phosphate cytidylyltransferase"/>
    <property type="match status" value="1"/>
</dbReference>
<dbReference type="CDD" id="cd02516">
    <property type="entry name" value="CDP-ME_synthetase"/>
    <property type="match status" value="1"/>
</dbReference>
<accession>A0A5D0MH98</accession>
<dbReference type="Proteomes" id="UP000324143">
    <property type="component" value="Unassembled WGS sequence"/>
</dbReference>
<sequence>MNLGAVILAGGSGRRMDCNIKKQYLKINGESIFIISLKKLLNIKSIDQYVLVIPEEDKKFVSRILKENNIKNVKIAYGGNRRQDSVVNGLKMLKSVESVLIHDSVRPFFKEQLINKGIKQLRNYSAVIPAIPLKDTIKKVENGVVSKTLDRSKLVAVQTPQFFDYKELLNLYEKFNNINFTDDSYLFELKNKEVSIIMGLEENIKITTPVDYEIAKMLVKKGKVNV</sequence>
<proteinExistence type="inferred from homology"/>
<evidence type="ECO:0000256" key="4">
    <source>
        <dbReference type="ARBA" id="ARBA00022679"/>
    </source>
</evidence>
<keyword evidence="6 7" id="KW-0414">Isoprene biosynthesis</keyword>
<keyword evidence="9" id="KW-1185">Reference proteome</keyword>
<organism evidence="8 9">
    <name type="scientific">Candidatus Mcinerneyibacterium aminivorans</name>
    <dbReference type="NCBI Taxonomy" id="2703815"/>
    <lineage>
        <taxon>Bacteria</taxon>
        <taxon>Candidatus Macinerneyibacteriota</taxon>
        <taxon>Candidatus Mcinerneyibacteria</taxon>
        <taxon>Candidatus Mcinerneyibacteriales</taxon>
        <taxon>Candidatus Mcinerneyibacteriaceae</taxon>
        <taxon>Candidatus Mcinerneyibacterium</taxon>
    </lineage>
</organism>
<dbReference type="PANTHER" id="PTHR32125">
    <property type="entry name" value="2-C-METHYL-D-ERYTHRITOL 4-PHOSPHATE CYTIDYLYLTRANSFERASE, CHLOROPLASTIC"/>
    <property type="match status" value="1"/>
</dbReference>
<dbReference type="PROSITE" id="PS01295">
    <property type="entry name" value="ISPD"/>
    <property type="match status" value="1"/>
</dbReference>
<dbReference type="SUPFAM" id="SSF53448">
    <property type="entry name" value="Nucleotide-diphospho-sugar transferases"/>
    <property type="match status" value="1"/>
</dbReference>
<feature type="site" description="Transition state stabilizer" evidence="7">
    <location>
        <position position="15"/>
    </location>
</feature>